<reference evidence="4" key="1">
    <citation type="journal article" date="2019" name="Int. J. Syst. Evol. Microbiol.">
        <title>The Global Catalogue of Microorganisms (GCM) 10K type strain sequencing project: providing services to taxonomists for standard genome sequencing and annotation.</title>
        <authorList>
            <consortium name="The Broad Institute Genomics Platform"/>
            <consortium name="The Broad Institute Genome Sequencing Center for Infectious Disease"/>
            <person name="Wu L."/>
            <person name="Ma J."/>
        </authorList>
    </citation>
    <scope>NUCLEOTIDE SEQUENCE [LARGE SCALE GENOMIC DNA]</scope>
    <source>
        <strain evidence="4">CCM 8897</strain>
    </source>
</reference>
<evidence type="ECO:0000259" key="2">
    <source>
        <dbReference type="Pfam" id="PF21814"/>
    </source>
</evidence>
<gene>
    <name evidence="3" type="ORF">ACFQHW_06310</name>
</gene>
<feature type="domain" description="DUF6883" evidence="2">
    <location>
        <begin position="467"/>
        <end position="570"/>
    </location>
</feature>
<comment type="caution">
    <text evidence="3">The sequence shown here is derived from an EMBL/GenBank/DDBJ whole genome shotgun (WGS) entry which is preliminary data.</text>
</comment>
<dbReference type="Pfam" id="PF04233">
    <property type="entry name" value="Phage_Mu_F"/>
    <property type="match status" value="1"/>
</dbReference>
<dbReference type="NCBIfam" id="TIGR01641">
    <property type="entry name" value="phageSPP1_gp7"/>
    <property type="match status" value="1"/>
</dbReference>
<accession>A0ABW1UPQ1</accession>
<dbReference type="InterPro" id="IPR049250">
    <property type="entry name" value="DUF6883"/>
</dbReference>
<protein>
    <submittedName>
        <fullName evidence="3">Minor capsid protein</fullName>
    </submittedName>
</protein>
<dbReference type="InterPro" id="IPR006528">
    <property type="entry name" value="Phage_head_morphogenesis_dom"/>
</dbReference>
<evidence type="ECO:0000313" key="3">
    <source>
        <dbReference type="EMBL" id="MFC6315186.1"/>
    </source>
</evidence>
<dbReference type="Pfam" id="PF21814">
    <property type="entry name" value="DUF6883"/>
    <property type="match status" value="1"/>
</dbReference>
<proteinExistence type="predicted"/>
<organism evidence="3 4">
    <name type="scientific">Lapidilactobacillus achengensis</name>
    <dbReference type="NCBI Taxonomy" id="2486000"/>
    <lineage>
        <taxon>Bacteria</taxon>
        <taxon>Bacillati</taxon>
        <taxon>Bacillota</taxon>
        <taxon>Bacilli</taxon>
        <taxon>Lactobacillales</taxon>
        <taxon>Lactobacillaceae</taxon>
        <taxon>Lapidilactobacillus</taxon>
    </lineage>
</organism>
<sequence length="577" mass="66496">MAAKKDNLGYWERRAIEQDSDMHKALNKPEQVINKAHLAASNWLTDQVNQIYRRYFSAPNMTEAQAKKILNGTVSNSEIVQLIQLIKDTKSKAVKKQLQQFISAYAAKSRITQFELLKAKVEIVSKQVAQVEQDQMDKFFIPQIQQAYDQAAVEAVIGQTTHDVQLHYPDAVPNIPTIDEQTPTVEFIDPKTNETVKTVELVPDKPITEFKRMSTSQVDKVMRMNWKGSNYSKRIWKNTDLLADQLKELFTAREMSGMSERDMAKALQERFEVSMFNARRLIRTEAAFVSNQARLMGWRENGVKSYVLNAVLDERTSKICRLKDGKHFPIEDAVCDGPDGNYPPFHSFCRTVAVAYFGKDTFVGQHLVNNPIGHSFEMPAGTTYQQWEKALINKYGGRDNYDRLLAEKQSETEDRALFDQYTPILGDDMTKDFQAWQDLRYNGGRDWQLTKLDYQRKERLLNNSDLRLPNADGATIDNRKFTEYLFNENSKSGYPKGKIISERFGYSKDNYLSFKKEILKRSKSYPAKCRGTNKYGDSYEQKMIFYTPKGKPYNLVAGWLVDGNQTKLTTIMIKEVK</sequence>
<name>A0ABW1UPQ1_9LACO</name>
<evidence type="ECO:0000259" key="1">
    <source>
        <dbReference type="Pfam" id="PF04233"/>
    </source>
</evidence>
<keyword evidence="4" id="KW-1185">Reference proteome</keyword>
<feature type="domain" description="Phage head morphogenesis" evidence="1">
    <location>
        <begin position="255"/>
        <end position="353"/>
    </location>
</feature>
<dbReference type="RefSeq" id="WP_125598186.1">
    <property type="nucleotide sequence ID" value="NZ_JBHSSM010000016.1"/>
</dbReference>
<evidence type="ECO:0000313" key="4">
    <source>
        <dbReference type="Proteomes" id="UP001596310"/>
    </source>
</evidence>
<dbReference type="Proteomes" id="UP001596310">
    <property type="component" value="Unassembled WGS sequence"/>
</dbReference>
<dbReference type="EMBL" id="JBHSSM010000016">
    <property type="protein sequence ID" value="MFC6315186.1"/>
    <property type="molecule type" value="Genomic_DNA"/>
</dbReference>